<accession>A0A6S6TJA7</accession>
<reference evidence="1" key="1">
    <citation type="submission" date="2020-01" db="EMBL/GenBank/DDBJ databases">
        <authorList>
            <person name="Meier V. D."/>
            <person name="Meier V D."/>
        </authorList>
    </citation>
    <scope>NUCLEOTIDE SEQUENCE</scope>
    <source>
        <strain evidence="1">HLG_WM_MAG_07</strain>
    </source>
</reference>
<organism evidence="1">
    <name type="scientific">uncultured Thiotrichaceae bacterium</name>
    <dbReference type="NCBI Taxonomy" id="298394"/>
    <lineage>
        <taxon>Bacteria</taxon>
        <taxon>Pseudomonadati</taxon>
        <taxon>Pseudomonadota</taxon>
        <taxon>Gammaproteobacteria</taxon>
        <taxon>Thiotrichales</taxon>
        <taxon>Thiotrichaceae</taxon>
        <taxon>environmental samples</taxon>
    </lineage>
</organism>
<dbReference type="AlphaFoldDB" id="A0A6S6TJA7"/>
<gene>
    <name evidence="1" type="ORF">HELGO_WM16950</name>
</gene>
<evidence type="ECO:0000313" key="1">
    <source>
        <dbReference type="EMBL" id="CAA6816590.1"/>
    </source>
</evidence>
<dbReference type="EMBL" id="CACVAY010000077">
    <property type="protein sequence ID" value="CAA6816590.1"/>
    <property type="molecule type" value="Genomic_DNA"/>
</dbReference>
<name>A0A6S6TJA7_9GAMM</name>
<protein>
    <submittedName>
        <fullName evidence="1">Uncharacterized protein</fullName>
    </submittedName>
</protein>
<sequence length="127" mass="14095">MLLMQTSSAHRWLSLLLSSLLLLQALWVVTDAHGLMEDHAANADMHHVDMLHEHGHITSHQHDAAGDSSHDDTEISQHCCHANSVTAAPSQIINSSFKAPSATQHFIFPLEIYHDPLQNPLYRPPIA</sequence>
<proteinExistence type="predicted"/>